<proteinExistence type="predicted"/>
<dbReference type="STRING" id="1169540.A0A0G4H1D9"/>
<gene>
    <name evidence="5" type="ORF">Vbra_19248</name>
</gene>
<feature type="compositionally biased region" description="Polar residues" evidence="3">
    <location>
        <begin position="299"/>
        <end position="310"/>
    </location>
</feature>
<dbReference type="SUPFAM" id="SSF48371">
    <property type="entry name" value="ARM repeat"/>
    <property type="match status" value="1"/>
</dbReference>
<dbReference type="EMBL" id="CDMY01000938">
    <property type="protein sequence ID" value="CEM37410.1"/>
    <property type="molecule type" value="Genomic_DNA"/>
</dbReference>
<name>A0A0G4H1D9_VITBC</name>
<keyword evidence="6" id="KW-1185">Reference proteome</keyword>
<organism evidence="5 6">
    <name type="scientific">Vitrella brassicaformis (strain CCMP3155)</name>
    <dbReference type="NCBI Taxonomy" id="1169540"/>
    <lineage>
        <taxon>Eukaryota</taxon>
        <taxon>Sar</taxon>
        <taxon>Alveolata</taxon>
        <taxon>Colpodellida</taxon>
        <taxon>Vitrellaceae</taxon>
        <taxon>Vitrella</taxon>
    </lineage>
</organism>
<dbReference type="VEuPathDB" id="CryptoDB:Vbra_19248"/>
<evidence type="ECO:0000256" key="2">
    <source>
        <dbReference type="ARBA" id="ARBA00023306"/>
    </source>
</evidence>
<evidence type="ECO:0000313" key="6">
    <source>
        <dbReference type="Proteomes" id="UP000041254"/>
    </source>
</evidence>
<accession>A0A0G4H1D9</accession>
<dbReference type="InterPro" id="IPR051374">
    <property type="entry name" value="Ataxin-10/CTR86_families"/>
</dbReference>
<dbReference type="GO" id="GO:0005829">
    <property type="term" value="C:cytosol"/>
    <property type="evidence" value="ECO:0007669"/>
    <property type="project" value="TreeGrafter"/>
</dbReference>
<reference evidence="5 6" key="1">
    <citation type="submission" date="2014-11" db="EMBL/GenBank/DDBJ databases">
        <authorList>
            <person name="Zhu J."/>
            <person name="Qi W."/>
            <person name="Song R."/>
        </authorList>
    </citation>
    <scope>NUCLEOTIDE SEQUENCE [LARGE SCALE GENOMIC DNA]</scope>
</reference>
<evidence type="ECO:0000256" key="3">
    <source>
        <dbReference type="SAM" id="MobiDB-lite"/>
    </source>
</evidence>
<dbReference type="InParanoid" id="A0A0G4H1D9"/>
<feature type="region of interest" description="Disordered" evidence="3">
    <location>
        <begin position="485"/>
        <end position="504"/>
    </location>
</feature>
<dbReference type="Pfam" id="PF09759">
    <property type="entry name" value="Atx10homo_assoc"/>
    <property type="match status" value="1"/>
</dbReference>
<dbReference type="Proteomes" id="UP000041254">
    <property type="component" value="Unassembled WGS sequence"/>
</dbReference>
<sequence length="639" mass="70765">MADLAVLFDSLEDAGGSQTLIRLNGFIKRLSPARADDVRDLSAEDAGALCRLFHTHIREAAHVADESRLEQQQPPSDELLTEVRQSLVTHVGVIDGVLRVGRSLCAGRPESQRCLREAGLAEMLVDSLDTLVAVLAFWQHVQAGRSDDSLMPKVQRSLITFFINLVTANDINQSHLWKLVYPWRSVKLALIAGSPSHMFMLLHNISCQSAERRAALAAEEGTQVLYLMYSAAVHHAAAEEGQGQGGSDEWVSIFSHAWWRQPGAFESLFRCVMRLDDDELQLIVLRQLDPPPLSPQPHTPNSSGGTSSSMDRFRSHPVRARWIMERLKHLIASQRDMAAYLLAMLEAFVEEEWRERNDDGGGGTTLLQTMVADGSLMAFLFSLIARALTDVCRPAHRRPFLPFPPDTDTSPPAAPAAEEDACSLSGCLRPLARTAILLTSSHAWLASADDGDHHHHRHSVADGLIRSIVSFLDCHHSLRLRAMVSRKDRRKREREREGGGAEGDDRDVVERVWDEVSEEVSCRDLIRVVANLLHDDHRMQDTCREIDGLRVLLNHTLSDEKDPLMKESSIFAIRNACHTNAVNKSAVRQLLSGSFQGVIEAPDELMAALERPAAAAEDGGGALLEDMVRARIDGRGVSE</sequence>
<evidence type="ECO:0000313" key="5">
    <source>
        <dbReference type="EMBL" id="CEM37410.1"/>
    </source>
</evidence>
<dbReference type="PANTHER" id="PTHR13255">
    <property type="entry name" value="ATAXIN-10"/>
    <property type="match status" value="1"/>
</dbReference>
<keyword evidence="1" id="KW-0132">Cell division</keyword>
<dbReference type="OrthoDB" id="379794at2759"/>
<dbReference type="InterPro" id="IPR019156">
    <property type="entry name" value="Ataxin-10_domain"/>
</dbReference>
<dbReference type="AlphaFoldDB" id="A0A0G4H1D9"/>
<dbReference type="InterPro" id="IPR016024">
    <property type="entry name" value="ARM-type_fold"/>
</dbReference>
<keyword evidence="2" id="KW-0131">Cell cycle</keyword>
<protein>
    <recommendedName>
        <fullName evidence="4">Ataxin-10 domain-containing protein</fullName>
    </recommendedName>
</protein>
<evidence type="ECO:0000259" key="4">
    <source>
        <dbReference type="Pfam" id="PF09759"/>
    </source>
</evidence>
<feature type="domain" description="Ataxin-10" evidence="4">
    <location>
        <begin position="523"/>
        <end position="591"/>
    </location>
</feature>
<feature type="region of interest" description="Disordered" evidence="3">
    <location>
        <begin position="290"/>
        <end position="312"/>
    </location>
</feature>
<dbReference type="PANTHER" id="PTHR13255:SF0">
    <property type="entry name" value="ATAXIN-10"/>
    <property type="match status" value="1"/>
</dbReference>
<evidence type="ECO:0000256" key="1">
    <source>
        <dbReference type="ARBA" id="ARBA00022618"/>
    </source>
</evidence>
<dbReference type="GO" id="GO:0051301">
    <property type="term" value="P:cell division"/>
    <property type="evidence" value="ECO:0007669"/>
    <property type="project" value="UniProtKB-KW"/>
</dbReference>